<proteinExistence type="inferred from homology"/>
<dbReference type="Pfam" id="PF14322">
    <property type="entry name" value="SusD-like_3"/>
    <property type="match status" value="1"/>
</dbReference>
<keyword evidence="5" id="KW-0998">Cell outer membrane</keyword>
<accession>A0A0L8VCB3</accession>
<feature type="domain" description="RagB/SusD" evidence="7">
    <location>
        <begin position="350"/>
        <end position="488"/>
    </location>
</feature>
<evidence type="ECO:0000256" key="4">
    <source>
        <dbReference type="ARBA" id="ARBA00023136"/>
    </source>
</evidence>
<feature type="chain" id="PRO_5005591757" description="RagB/SusD family nutrient uptake outer membrane protein" evidence="6">
    <location>
        <begin position="23"/>
        <end position="488"/>
    </location>
</feature>
<dbReference type="AlphaFoldDB" id="A0A0L8VCB3"/>
<keyword evidence="4" id="KW-0472">Membrane</keyword>
<evidence type="ECO:0000256" key="1">
    <source>
        <dbReference type="ARBA" id="ARBA00004442"/>
    </source>
</evidence>
<keyword evidence="3 6" id="KW-0732">Signal</keyword>
<evidence type="ECO:0000259" key="7">
    <source>
        <dbReference type="Pfam" id="PF07980"/>
    </source>
</evidence>
<dbReference type="Gene3D" id="1.25.40.390">
    <property type="match status" value="1"/>
</dbReference>
<name>A0A0L8VCB3_9BACT</name>
<evidence type="ECO:0000259" key="8">
    <source>
        <dbReference type="Pfam" id="PF14322"/>
    </source>
</evidence>
<dbReference type="RefSeq" id="WP_053180497.1">
    <property type="nucleotide sequence ID" value="NZ_LGIA01000046.1"/>
</dbReference>
<comment type="similarity">
    <text evidence="2">Belongs to the SusD family.</text>
</comment>
<dbReference type="InterPro" id="IPR033985">
    <property type="entry name" value="SusD-like_N"/>
</dbReference>
<dbReference type="PATRIC" id="fig|1409788.3.peg.1133"/>
<evidence type="ECO:0000313" key="10">
    <source>
        <dbReference type="Proteomes" id="UP000036958"/>
    </source>
</evidence>
<comment type="caution">
    <text evidence="9">The sequence shown here is derived from an EMBL/GenBank/DDBJ whole genome shotgun (WGS) entry which is preliminary data.</text>
</comment>
<feature type="domain" description="SusD-like N-terminal" evidence="8">
    <location>
        <begin position="71"/>
        <end position="222"/>
    </location>
</feature>
<evidence type="ECO:0008006" key="11">
    <source>
        <dbReference type="Google" id="ProtNLM"/>
    </source>
</evidence>
<sequence length="488" mass="55579">MKLKYYISAVLLVTSMMFSSCEEQLNEDVFSQLDPGALFNSANGVERVLFGAYRDAQITDNFGGNIWFQEEWTCDHFWETGGAVNLQATVMLAFTWDASYPTHWTGLWNNCYYSVRNCNLVLENIDQSPIDDATKERLVAEARFVRASAYYILYTMWGPVPLRLSTTGDLAMARATDAEMQTFLEKEFSDVSSVLPARDTPGYQYGRATRGAALGYLTKFYLNTMQWQKCADAAKDLMDLNEYELWPDYTTLFTVDNETRQKEFVWVYPCSTQGPGNEFMNGAFPPQFKSTVDGSIVFKENMRNWARMDRVMDSFYNSFDPADERRALIISEYINTAGNTVSLLNNNNTRSFKYVPDPDAVGNSHGNDIAVIRYADILLSRAEALNELNGPTQEALDLIQEVRDRAGLTTPLVLGDYTKETLRDRILDERGWELYAEKVRRQDLLRHGKFISSAKARGITIADEHHKLFPIPQTEINANPLCEQNPGY</sequence>
<dbReference type="STRING" id="1409788.NC99_11140"/>
<dbReference type="EMBL" id="LGIA01000046">
    <property type="protein sequence ID" value="KOH46089.1"/>
    <property type="molecule type" value="Genomic_DNA"/>
</dbReference>
<dbReference type="GO" id="GO:0009279">
    <property type="term" value="C:cell outer membrane"/>
    <property type="evidence" value="ECO:0007669"/>
    <property type="project" value="UniProtKB-SubCell"/>
</dbReference>
<dbReference type="Proteomes" id="UP000036958">
    <property type="component" value="Unassembled WGS sequence"/>
</dbReference>
<evidence type="ECO:0000256" key="2">
    <source>
        <dbReference type="ARBA" id="ARBA00006275"/>
    </source>
</evidence>
<gene>
    <name evidence="9" type="ORF">NC99_11140</name>
</gene>
<dbReference type="Pfam" id="PF07980">
    <property type="entry name" value="SusD_RagB"/>
    <property type="match status" value="1"/>
</dbReference>
<dbReference type="InterPro" id="IPR011990">
    <property type="entry name" value="TPR-like_helical_dom_sf"/>
</dbReference>
<reference evidence="10" key="1">
    <citation type="submission" date="2015-07" db="EMBL/GenBank/DDBJ databases">
        <title>Genome sequencing of Sunxiuqinia dokdonensis strain SK.</title>
        <authorList>
            <person name="Ahn S."/>
            <person name="Kim B.-C."/>
        </authorList>
    </citation>
    <scope>NUCLEOTIDE SEQUENCE [LARGE SCALE GENOMIC DNA]</scope>
    <source>
        <strain evidence="10">SK</strain>
    </source>
</reference>
<protein>
    <recommendedName>
        <fullName evidence="11">RagB/SusD family nutrient uptake outer membrane protein</fullName>
    </recommendedName>
</protein>
<comment type="subcellular location">
    <subcellularLocation>
        <location evidence="1">Cell outer membrane</location>
    </subcellularLocation>
</comment>
<dbReference type="SUPFAM" id="SSF48452">
    <property type="entry name" value="TPR-like"/>
    <property type="match status" value="1"/>
</dbReference>
<feature type="signal peptide" evidence="6">
    <location>
        <begin position="1"/>
        <end position="22"/>
    </location>
</feature>
<evidence type="ECO:0000313" key="9">
    <source>
        <dbReference type="EMBL" id="KOH46089.1"/>
    </source>
</evidence>
<dbReference type="OrthoDB" id="636214at2"/>
<evidence type="ECO:0000256" key="3">
    <source>
        <dbReference type="ARBA" id="ARBA00022729"/>
    </source>
</evidence>
<evidence type="ECO:0000256" key="5">
    <source>
        <dbReference type="ARBA" id="ARBA00023237"/>
    </source>
</evidence>
<organism evidence="9 10">
    <name type="scientific">Sunxiuqinia dokdonensis</name>
    <dbReference type="NCBI Taxonomy" id="1409788"/>
    <lineage>
        <taxon>Bacteria</taxon>
        <taxon>Pseudomonadati</taxon>
        <taxon>Bacteroidota</taxon>
        <taxon>Bacteroidia</taxon>
        <taxon>Marinilabiliales</taxon>
        <taxon>Prolixibacteraceae</taxon>
        <taxon>Sunxiuqinia</taxon>
    </lineage>
</organism>
<evidence type="ECO:0000256" key="6">
    <source>
        <dbReference type="SAM" id="SignalP"/>
    </source>
</evidence>
<dbReference type="InterPro" id="IPR012944">
    <property type="entry name" value="SusD_RagB_dom"/>
</dbReference>
<dbReference type="PROSITE" id="PS51257">
    <property type="entry name" value="PROKAR_LIPOPROTEIN"/>
    <property type="match status" value="1"/>
</dbReference>
<keyword evidence="10" id="KW-1185">Reference proteome</keyword>